<feature type="domain" description="OmpR/PhoB-type" evidence="7">
    <location>
        <begin position="22"/>
        <end position="96"/>
    </location>
</feature>
<dbReference type="InterPro" id="IPR005158">
    <property type="entry name" value="BTAD"/>
</dbReference>
<dbReference type="Gene3D" id="1.25.40.10">
    <property type="entry name" value="Tetratricopeptide repeat domain"/>
    <property type="match status" value="1"/>
</dbReference>
<protein>
    <submittedName>
        <fullName evidence="9">BTAD domain-containing putative transcriptional regulator</fullName>
    </submittedName>
</protein>
<dbReference type="SMART" id="SM00862">
    <property type="entry name" value="Trans_reg_C"/>
    <property type="match status" value="1"/>
</dbReference>
<feature type="compositionally biased region" description="Basic and acidic residues" evidence="6">
    <location>
        <begin position="270"/>
        <end position="279"/>
    </location>
</feature>
<evidence type="ECO:0000256" key="4">
    <source>
        <dbReference type="ARBA" id="ARBA00023125"/>
    </source>
</evidence>
<evidence type="ECO:0000259" key="8">
    <source>
        <dbReference type="SMART" id="SM01043"/>
    </source>
</evidence>
<dbReference type="PANTHER" id="PTHR35807:SF1">
    <property type="entry name" value="TRANSCRIPTIONAL REGULATOR REDD"/>
    <property type="match status" value="1"/>
</dbReference>
<proteinExistence type="inferred from homology"/>
<dbReference type="InterPro" id="IPR036388">
    <property type="entry name" value="WH-like_DNA-bd_sf"/>
</dbReference>
<dbReference type="EMBL" id="JBHMCR010000017">
    <property type="protein sequence ID" value="MFB9523306.1"/>
    <property type="molecule type" value="Genomic_DNA"/>
</dbReference>
<evidence type="ECO:0000313" key="10">
    <source>
        <dbReference type="Proteomes" id="UP001589718"/>
    </source>
</evidence>
<dbReference type="SMART" id="SM01043">
    <property type="entry name" value="BTAD"/>
    <property type="match status" value="1"/>
</dbReference>
<accession>A0ABV5PLG2</accession>
<dbReference type="Gene3D" id="1.10.10.10">
    <property type="entry name" value="Winged helix-like DNA-binding domain superfamily/Winged helix DNA-binding domain"/>
    <property type="match status" value="1"/>
</dbReference>
<dbReference type="SUPFAM" id="SSF52540">
    <property type="entry name" value="P-loop containing nucleoside triphosphate hydrolases"/>
    <property type="match status" value="1"/>
</dbReference>
<dbReference type="InterPro" id="IPR001867">
    <property type="entry name" value="OmpR/PhoB-type_DNA-bd"/>
</dbReference>
<keyword evidence="4" id="KW-0238">DNA-binding</keyword>
<evidence type="ECO:0000313" key="9">
    <source>
        <dbReference type="EMBL" id="MFB9523306.1"/>
    </source>
</evidence>
<dbReference type="PANTHER" id="PTHR35807">
    <property type="entry name" value="TRANSCRIPTIONAL REGULATOR REDD-RELATED"/>
    <property type="match status" value="1"/>
</dbReference>
<dbReference type="CDD" id="cd15831">
    <property type="entry name" value="BTAD"/>
    <property type="match status" value="1"/>
</dbReference>
<reference evidence="9 10" key="1">
    <citation type="submission" date="2024-09" db="EMBL/GenBank/DDBJ databases">
        <authorList>
            <person name="Sun Q."/>
            <person name="Mori K."/>
        </authorList>
    </citation>
    <scope>NUCLEOTIDE SEQUENCE [LARGE SCALE GENOMIC DNA]</scope>
    <source>
        <strain evidence="9 10">JCM 4362</strain>
    </source>
</reference>
<dbReference type="PRINTS" id="PR00364">
    <property type="entry name" value="DISEASERSIST"/>
</dbReference>
<keyword evidence="5" id="KW-0804">Transcription</keyword>
<dbReference type="Gene3D" id="3.40.50.300">
    <property type="entry name" value="P-loop containing nucleotide triphosphate hydrolases"/>
    <property type="match status" value="1"/>
</dbReference>
<sequence length="784" mass="83749">MTSGAGDLRFQVLGSVAVRCGDAPARLPSTVARRVLTVLMLSPGEVLSTPRLARAVWGSCCPATASNQVRKAVAQLRQAIPGAGGYLLTDGPNYRLNVGATESDLVEFNQRRLRARTLKEGGASEAELIQELQTALSLFRGQVAADVVDSDEVENGLIRATARVVEERRLAVQKELIALRLRVSPPALVIEDLRGLVAQHPLAEDLRAQLMLALSLSGRQADALAEYAEIRTLLRDELGIDPDHSLAQVHEAVLRGGAFAYLRSGGAPRPSEKNARPESFELDAGRQSAPPRDRTARPRATCTLPHGLTDFVGRREEVDTLLRTARAGSRGPGPLLICVDGMGGIGKTALALHVAHRLAEECPDGQFYVDLHGFSPHERPREPAEVLQVLLRSLGIKGRRIPADLDSQVALWRAQLADDRVLLLLDNAASEAQIVPLLPPGNGSLVLITSRRRLYGLDGTEPCPVPRMSAGDSRALVQRLLGDELESEATDRLVAYCGGLPLALRLAAAKLRSRPTWGLSHLVERLGDMRRRAAELQAGDRSVRLVLQLSVDALSEAQRHALNVIALLPDTSLDVYEAAALLGTGPADAELLLEALLDANLLEQPGIGRYALHGLVAGVAAGTGEFEQLLRGDGRHAALRRLLAHHLAVTTRCCLLLGGPAEALPGTAAEPAPGPRVPVLHGQKEATEICERGLPAMLGVLCAARHEEFFGPAARLAHNLRFVLSREHRGRMYEAGPAGPGGAEAYRTALLDLAEACRGSGLLEQSAMLTAAVGPGVRSEEPVL</sequence>
<comment type="caution">
    <text evidence="9">The sequence shown here is derived from an EMBL/GenBank/DDBJ whole genome shotgun (WGS) entry which is preliminary data.</text>
</comment>
<comment type="similarity">
    <text evidence="1">Belongs to the AfsR/DnrI/RedD regulatory family.</text>
</comment>
<dbReference type="Pfam" id="PF03704">
    <property type="entry name" value="BTAD"/>
    <property type="match status" value="1"/>
</dbReference>
<evidence type="ECO:0000259" key="7">
    <source>
        <dbReference type="SMART" id="SM00862"/>
    </source>
</evidence>
<dbReference type="InterPro" id="IPR027417">
    <property type="entry name" value="P-loop_NTPase"/>
</dbReference>
<keyword evidence="2" id="KW-0902">Two-component regulatory system</keyword>
<organism evidence="9 10">
    <name type="scientific">Streptomyces cremeus</name>
    <dbReference type="NCBI Taxonomy" id="66881"/>
    <lineage>
        <taxon>Bacteria</taxon>
        <taxon>Bacillati</taxon>
        <taxon>Actinomycetota</taxon>
        <taxon>Actinomycetes</taxon>
        <taxon>Kitasatosporales</taxon>
        <taxon>Streptomycetaceae</taxon>
        <taxon>Streptomyces</taxon>
    </lineage>
</organism>
<evidence type="ECO:0000256" key="1">
    <source>
        <dbReference type="ARBA" id="ARBA00005820"/>
    </source>
</evidence>
<dbReference type="InterPro" id="IPR016032">
    <property type="entry name" value="Sig_transdc_resp-reg_C-effctor"/>
</dbReference>
<dbReference type="SUPFAM" id="SSF46894">
    <property type="entry name" value="C-terminal effector domain of the bipartite response regulators"/>
    <property type="match status" value="1"/>
</dbReference>
<evidence type="ECO:0000256" key="2">
    <source>
        <dbReference type="ARBA" id="ARBA00023012"/>
    </source>
</evidence>
<gene>
    <name evidence="9" type="ORF">ACFFTU_25510</name>
</gene>
<dbReference type="Proteomes" id="UP001589718">
    <property type="component" value="Unassembled WGS sequence"/>
</dbReference>
<feature type="domain" description="Bacterial transcriptional activator" evidence="8">
    <location>
        <begin position="103"/>
        <end position="254"/>
    </location>
</feature>
<evidence type="ECO:0000256" key="6">
    <source>
        <dbReference type="SAM" id="MobiDB-lite"/>
    </source>
</evidence>
<keyword evidence="3" id="KW-0805">Transcription regulation</keyword>
<feature type="region of interest" description="Disordered" evidence="6">
    <location>
        <begin position="265"/>
        <end position="301"/>
    </location>
</feature>
<keyword evidence="10" id="KW-1185">Reference proteome</keyword>
<dbReference type="InterPro" id="IPR051677">
    <property type="entry name" value="AfsR-DnrI-RedD_regulator"/>
</dbReference>
<dbReference type="SUPFAM" id="SSF48452">
    <property type="entry name" value="TPR-like"/>
    <property type="match status" value="1"/>
</dbReference>
<name>A0ABV5PLG2_STRCM</name>
<evidence type="ECO:0000256" key="3">
    <source>
        <dbReference type="ARBA" id="ARBA00023015"/>
    </source>
</evidence>
<dbReference type="RefSeq" id="WP_345226061.1">
    <property type="nucleotide sequence ID" value="NZ_BAAAXE010000013.1"/>
</dbReference>
<evidence type="ECO:0000256" key="5">
    <source>
        <dbReference type="ARBA" id="ARBA00023163"/>
    </source>
</evidence>
<dbReference type="InterPro" id="IPR011990">
    <property type="entry name" value="TPR-like_helical_dom_sf"/>
</dbReference>